<reference evidence="13 14" key="1">
    <citation type="journal article" date="2010" name="J. Bacteriol.">
        <title>Complete genome sequence of "Candidatus Puniceispirillum marinum" IMCC1322, a representative of the SAR116 clade in the Alphaproteobacteria.</title>
        <authorList>
            <person name="Oh H.M."/>
            <person name="Kwon K.K."/>
            <person name="Kang I."/>
            <person name="Kang S.G."/>
            <person name="Lee J.H."/>
            <person name="Kim S.J."/>
            <person name="Cho J.C."/>
        </authorList>
    </citation>
    <scope>NUCLEOTIDE SEQUENCE [LARGE SCALE GENOMIC DNA]</scope>
    <source>
        <strain evidence="13 14">IMCC1322</strain>
    </source>
</reference>
<feature type="region of interest" description="FAD-dependent cmnm(5)s(2)U34 oxidoreductase" evidence="10">
    <location>
        <begin position="258"/>
        <end position="610"/>
    </location>
</feature>
<dbReference type="GO" id="GO:0002097">
    <property type="term" value="P:tRNA wobble base modification"/>
    <property type="evidence" value="ECO:0007669"/>
    <property type="project" value="UniProtKB-UniRule"/>
</dbReference>
<dbReference type="STRING" id="488538.SAR116_0654"/>
<dbReference type="EC" id="2.1.1.61" evidence="10"/>
<dbReference type="GO" id="GO:0032259">
    <property type="term" value="P:methylation"/>
    <property type="evidence" value="ECO:0007669"/>
    <property type="project" value="UniProtKB-KW"/>
</dbReference>
<evidence type="ECO:0000256" key="1">
    <source>
        <dbReference type="ARBA" id="ARBA00022490"/>
    </source>
</evidence>
<dbReference type="GO" id="GO:0004808">
    <property type="term" value="F:tRNA (5-methylaminomethyl-2-thiouridylate)(34)-methyltransferase activity"/>
    <property type="evidence" value="ECO:0007669"/>
    <property type="project" value="UniProtKB-EC"/>
</dbReference>
<dbReference type="InterPro" id="IPR047785">
    <property type="entry name" value="tRNA_MNMC2"/>
</dbReference>
<dbReference type="RefSeq" id="WP_013045526.1">
    <property type="nucleotide sequence ID" value="NC_014010.1"/>
</dbReference>
<keyword evidence="2 10" id="KW-0489">Methyltransferase</keyword>
<keyword evidence="9 10" id="KW-0511">Multifunctional enzyme</keyword>
<comment type="function">
    <text evidence="10">Catalyzes the last two steps in the biosynthesis of 5-methylaminomethyl-2-thiouridine (mnm(5)s(2)U) at the wobble position (U34) in tRNA. Catalyzes the FAD-dependent demodification of cmnm(5)s(2)U34 to nm(5)s(2)U34, followed by the transfer of a methyl group from S-adenosyl-L-methionine to nm(5)s(2)U34, to form mnm(5)s(2)U34.</text>
</comment>
<dbReference type="PANTHER" id="PTHR13847:SF283">
    <property type="entry name" value="TRNA 5-METHYLAMINOMETHYL-2-THIOURIDINE BIOSYNTHESIS BIFUNCTIONAL PROTEIN MNMC"/>
    <property type="match status" value="1"/>
</dbReference>
<dbReference type="NCBIfam" id="NF033855">
    <property type="entry name" value="tRNA_MNMC2"/>
    <property type="match status" value="1"/>
</dbReference>
<dbReference type="HOGENOM" id="CLU_022427_1_0_5"/>
<dbReference type="KEGG" id="apb:SAR116_0654"/>
<dbReference type="eggNOG" id="COG4121">
    <property type="taxonomic scope" value="Bacteria"/>
</dbReference>
<evidence type="ECO:0000259" key="11">
    <source>
        <dbReference type="Pfam" id="PF01266"/>
    </source>
</evidence>
<evidence type="ECO:0000313" key="13">
    <source>
        <dbReference type="EMBL" id="ADE38897.1"/>
    </source>
</evidence>
<dbReference type="InterPro" id="IPR008471">
    <property type="entry name" value="MnmC-like_methylTransf"/>
</dbReference>
<evidence type="ECO:0000256" key="10">
    <source>
        <dbReference type="HAMAP-Rule" id="MF_01102"/>
    </source>
</evidence>
<evidence type="ECO:0000256" key="3">
    <source>
        <dbReference type="ARBA" id="ARBA00022630"/>
    </source>
</evidence>
<evidence type="ECO:0000256" key="6">
    <source>
        <dbReference type="ARBA" id="ARBA00022694"/>
    </source>
</evidence>
<dbReference type="SUPFAM" id="SSF51905">
    <property type="entry name" value="FAD/NAD(P)-binding domain"/>
    <property type="match status" value="1"/>
</dbReference>
<evidence type="ECO:0000259" key="12">
    <source>
        <dbReference type="Pfam" id="PF05430"/>
    </source>
</evidence>
<evidence type="ECO:0000256" key="7">
    <source>
        <dbReference type="ARBA" id="ARBA00022827"/>
    </source>
</evidence>
<dbReference type="Gene3D" id="3.50.50.60">
    <property type="entry name" value="FAD/NAD(P)-binding domain"/>
    <property type="match status" value="1"/>
</dbReference>
<feature type="domain" description="FAD dependent oxidoreductase" evidence="11">
    <location>
        <begin position="255"/>
        <end position="585"/>
    </location>
</feature>
<dbReference type="Pfam" id="PF01266">
    <property type="entry name" value="DAO"/>
    <property type="match status" value="1"/>
</dbReference>
<proteinExistence type="inferred from homology"/>
<gene>
    <name evidence="10" type="primary">mnmC</name>
    <name evidence="13" type="ordered locus">SAR116_0654</name>
</gene>
<dbReference type="HAMAP" id="MF_01102">
    <property type="entry name" value="MnmC"/>
    <property type="match status" value="1"/>
</dbReference>
<dbReference type="InterPro" id="IPR006076">
    <property type="entry name" value="FAD-dep_OxRdtase"/>
</dbReference>
<comment type="subcellular location">
    <subcellularLocation>
        <location evidence="10">Cytoplasm</location>
    </subcellularLocation>
</comment>
<dbReference type="InterPro" id="IPR029063">
    <property type="entry name" value="SAM-dependent_MTases_sf"/>
</dbReference>
<name>D5BRK0_PUNMI</name>
<evidence type="ECO:0000256" key="9">
    <source>
        <dbReference type="ARBA" id="ARBA00023268"/>
    </source>
</evidence>
<comment type="similarity">
    <text evidence="10">In the C-terminal section; belongs to the DAO family.</text>
</comment>
<comment type="cofactor">
    <cofactor evidence="10">
        <name>FAD</name>
        <dbReference type="ChEBI" id="CHEBI:57692"/>
    </cofactor>
</comment>
<dbReference type="NCBIfam" id="TIGR03197">
    <property type="entry name" value="MnmC_Cterm"/>
    <property type="match status" value="1"/>
</dbReference>
<dbReference type="InterPro" id="IPR036188">
    <property type="entry name" value="FAD/NAD-bd_sf"/>
</dbReference>
<dbReference type="GO" id="GO:0016645">
    <property type="term" value="F:oxidoreductase activity, acting on the CH-NH group of donors"/>
    <property type="evidence" value="ECO:0007669"/>
    <property type="project" value="InterPro"/>
</dbReference>
<dbReference type="EMBL" id="CP001751">
    <property type="protein sequence ID" value="ADE38897.1"/>
    <property type="molecule type" value="Genomic_DNA"/>
</dbReference>
<accession>D5BRK0</accession>
<dbReference type="EC" id="1.5.-.-" evidence="10"/>
<dbReference type="PANTHER" id="PTHR13847">
    <property type="entry name" value="SARCOSINE DEHYDROGENASE-RELATED"/>
    <property type="match status" value="1"/>
</dbReference>
<keyword evidence="4 10" id="KW-0808">Transferase</keyword>
<keyword evidence="14" id="KW-1185">Reference proteome</keyword>
<dbReference type="PRINTS" id="PR00420">
    <property type="entry name" value="RNGMNOXGNASE"/>
</dbReference>
<dbReference type="Gene3D" id="3.30.9.10">
    <property type="entry name" value="D-Amino Acid Oxidase, subunit A, domain 2"/>
    <property type="match status" value="1"/>
</dbReference>
<comment type="similarity">
    <text evidence="10">In the N-terminal section; belongs to the methyltransferase superfamily. tRNA (mnm(5)s(2)U34)-methyltransferase family.</text>
</comment>
<dbReference type="OrthoDB" id="9786494at2"/>
<keyword evidence="6 10" id="KW-0819">tRNA processing</keyword>
<evidence type="ECO:0000313" key="14">
    <source>
        <dbReference type="Proteomes" id="UP000007460"/>
    </source>
</evidence>
<sequence length="610" mass="65652">MAENLHMHDGADYRLAEAKLSWRDDILRADDYDDVYFSAEGGLAESRHVFLSGNDLPFRLQDASHFTIAETGFGTGLNLLAVMAEMDKFPNLQLDYISLEACPLRLDDLARAHAPFAEVALYAETLRAAMPPRWPGTHMVPLLDGRLRLHLLYGQAEDMLAEMDFRADAWFLDGFSPAKNMAMWDKDILGHVGRLTRQGGTLSSFTVASGVRDALQGAGFVVEKCPGFGRKRHMLTGIKPLVAPLATRADGIKQVAIIGGGIAGASIASGLNRRGVSATIFDSAPKLASGASGNRMAVQSPRLAVDHNLASQLSSMCLSFAARLSDALDCSVAHNVISLDWPNREAVRQDKFRRQFWPDSLMRFVDADEASALSAIALPLGGAVHDYGRIINPVKYVERLAAGASLSLATKVTDITQLDAQTFRINGDMSEAYSAVVLAGGANISQILSHLHKSGIPLDVTSGQVSHIPTNNAVQPLQSGLSFGGYLTPAYNGFHELGATFDRTAAMTVTDQGHAHNMNLLPDGMAGLIEVPDVTGGFIGRMSQRASTPDRNPIMGHLGDRIYCLGALGARGMTFAPLLGDMLAAEITGTPVSLARDICHALDPFRFRMR</sequence>
<dbReference type="Proteomes" id="UP000007460">
    <property type="component" value="Chromosome"/>
</dbReference>
<dbReference type="GO" id="GO:0005737">
    <property type="term" value="C:cytoplasm"/>
    <property type="evidence" value="ECO:0007669"/>
    <property type="project" value="UniProtKB-SubCell"/>
</dbReference>
<evidence type="ECO:0000256" key="4">
    <source>
        <dbReference type="ARBA" id="ARBA00022679"/>
    </source>
</evidence>
<keyword evidence="7 10" id="KW-0274">FAD</keyword>
<keyword evidence="3 10" id="KW-0285">Flavoprotein</keyword>
<protein>
    <recommendedName>
        <fullName evidence="10">tRNA 5-methylaminomethyl-2-thiouridine biosynthesis bifunctional protein MnmC</fullName>
        <shortName evidence="10">tRNA mnm(5)s(2)U biosynthesis bifunctional protein</shortName>
    </recommendedName>
    <domain>
        <recommendedName>
            <fullName evidence="10">tRNA (mnm(5)s(2)U34)-methyltransferase</fullName>
            <ecNumber evidence="10">2.1.1.61</ecNumber>
        </recommendedName>
    </domain>
    <domain>
        <recommendedName>
            <fullName evidence="10">FAD-dependent cmnm(5)s(2)U34 oxidoreductase</fullName>
            <ecNumber evidence="10">1.5.-.-</ecNumber>
        </recommendedName>
    </domain>
</protein>
<dbReference type="eggNOG" id="COG0665">
    <property type="taxonomic scope" value="Bacteria"/>
</dbReference>
<keyword evidence="8 10" id="KW-0560">Oxidoreductase</keyword>
<dbReference type="GO" id="GO:0050660">
    <property type="term" value="F:flavin adenine dinucleotide binding"/>
    <property type="evidence" value="ECO:0007669"/>
    <property type="project" value="UniProtKB-UniRule"/>
</dbReference>
<dbReference type="Gene3D" id="3.40.50.150">
    <property type="entry name" value="Vaccinia Virus protein VP39"/>
    <property type="match status" value="1"/>
</dbReference>
<dbReference type="InterPro" id="IPR023032">
    <property type="entry name" value="tRNA_MAMT_biosynth_bifunc_MnmC"/>
</dbReference>
<dbReference type="InterPro" id="IPR017610">
    <property type="entry name" value="tRNA_S-uridine_synth_MnmC_C"/>
</dbReference>
<organism evidence="13 14">
    <name type="scientific">Puniceispirillum marinum (strain IMCC1322)</name>
    <dbReference type="NCBI Taxonomy" id="488538"/>
    <lineage>
        <taxon>Bacteria</taxon>
        <taxon>Pseudomonadati</taxon>
        <taxon>Pseudomonadota</taxon>
        <taxon>Alphaproteobacteria</taxon>
        <taxon>Candidatus Puniceispirillales</taxon>
        <taxon>Candidatus Puniceispirillaceae</taxon>
        <taxon>Candidatus Puniceispirillum</taxon>
    </lineage>
</organism>
<comment type="catalytic activity">
    <reaction evidence="10">
        <text>5-aminomethyl-2-thiouridine(34) in tRNA + S-adenosyl-L-methionine = 5-methylaminomethyl-2-thiouridine(34) in tRNA + S-adenosyl-L-homocysteine + H(+)</text>
        <dbReference type="Rhea" id="RHEA:19569"/>
        <dbReference type="Rhea" id="RHEA-COMP:10195"/>
        <dbReference type="Rhea" id="RHEA-COMP:10197"/>
        <dbReference type="ChEBI" id="CHEBI:15378"/>
        <dbReference type="ChEBI" id="CHEBI:57856"/>
        <dbReference type="ChEBI" id="CHEBI:59789"/>
        <dbReference type="ChEBI" id="CHEBI:74454"/>
        <dbReference type="ChEBI" id="CHEBI:74455"/>
        <dbReference type="EC" id="2.1.1.61"/>
    </reaction>
</comment>
<keyword evidence="5 10" id="KW-0949">S-adenosyl-L-methionine</keyword>
<feature type="region of interest" description="tRNA (mnm(5)s(2)U34)-methyltransferase" evidence="10">
    <location>
        <begin position="1"/>
        <end position="240"/>
    </location>
</feature>
<dbReference type="Pfam" id="PF05430">
    <property type="entry name" value="Methyltransf_30"/>
    <property type="match status" value="1"/>
</dbReference>
<evidence type="ECO:0000256" key="2">
    <source>
        <dbReference type="ARBA" id="ARBA00022603"/>
    </source>
</evidence>
<evidence type="ECO:0000256" key="8">
    <source>
        <dbReference type="ARBA" id="ARBA00023002"/>
    </source>
</evidence>
<dbReference type="AlphaFoldDB" id="D5BRK0"/>
<evidence type="ECO:0000256" key="5">
    <source>
        <dbReference type="ARBA" id="ARBA00022691"/>
    </source>
</evidence>
<feature type="domain" description="MnmC-like methyltransferase" evidence="12">
    <location>
        <begin position="120"/>
        <end position="239"/>
    </location>
</feature>
<keyword evidence="1 10" id="KW-0963">Cytoplasm</keyword>